<accession>A0A1J5SUK1</accession>
<sequence>MELPLDPLSSFRPSTGTLEQWNAAYVRVEDYLRAHRIHNRLHQSRLILRILEKAARRHAQTPSADPTRLAAEETEREMDAWFGQVLGEADRPHERIAIDGRVALLLSDGPERWPYAFLDNDSVPPDFADSMRESSIRAGPDLAVSNMVPRPIDLGRLSEAAGETLERFERYPFLRMLSLWAVFIAALATIFYLTR</sequence>
<name>A0A1J5SUK1_9ZZZZ</name>
<feature type="transmembrane region" description="Helical" evidence="1">
    <location>
        <begin position="173"/>
        <end position="193"/>
    </location>
</feature>
<organism evidence="2">
    <name type="scientific">mine drainage metagenome</name>
    <dbReference type="NCBI Taxonomy" id="410659"/>
    <lineage>
        <taxon>unclassified sequences</taxon>
        <taxon>metagenomes</taxon>
        <taxon>ecological metagenomes</taxon>
    </lineage>
</organism>
<protein>
    <submittedName>
        <fullName evidence="2">Uncharacterized protein</fullName>
    </submittedName>
</protein>
<evidence type="ECO:0000256" key="1">
    <source>
        <dbReference type="SAM" id="Phobius"/>
    </source>
</evidence>
<keyword evidence="1" id="KW-0812">Transmembrane</keyword>
<proteinExistence type="predicted"/>
<dbReference type="AlphaFoldDB" id="A0A1J5SUK1"/>
<keyword evidence="1" id="KW-1133">Transmembrane helix</keyword>
<keyword evidence="1" id="KW-0472">Membrane</keyword>
<comment type="caution">
    <text evidence="2">The sequence shown here is derived from an EMBL/GenBank/DDBJ whole genome shotgun (WGS) entry which is preliminary data.</text>
</comment>
<reference evidence="2" key="1">
    <citation type="submission" date="2016-10" db="EMBL/GenBank/DDBJ databases">
        <title>Sequence of Gallionella enrichment culture.</title>
        <authorList>
            <person name="Poehlein A."/>
            <person name="Muehling M."/>
            <person name="Daniel R."/>
        </authorList>
    </citation>
    <scope>NUCLEOTIDE SEQUENCE</scope>
</reference>
<gene>
    <name evidence="2" type="ORF">GALL_141270</name>
</gene>
<dbReference type="EMBL" id="MLJW01000063">
    <property type="protein sequence ID" value="OIR03710.1"/>
    <property type="molecule type" value="Genomic_DNA"/>
</dbReference>
<evidence type="ECO:0000313" key="2">
    <source>
        <dbReference type="EMBL" id="OIR03710.1"/>
    </source>
</evidence>